<evidence type="ECO:0000256" key="2">
    <source>
        <dbReference type="ARBA" id="ARBA00023002"/>
    </source>
</evidence>
<dbReference type="PANTHER" id="PTHR43060">
    <property type="entry name" value="3-HYDROXYISOBUTYRATE DEHYDROGENASE-LIKE 1, MITOCHONDRIAL-RELATED"/>
    <property type="match status" value="1"/>
</dbReference>
<gene>
    <name evidence="7" type="ORF">SAMN05660748_2231</name>
</gene>
<dbReference type="InterPro" id="IPR036291">
    <property type="entry name" value="NAD(P)-bd_dom_sf"/>
</dbReference>
<dbReference type="InterPro" id="IPR029154">
    <property type="entry name" value="HIBADH-like_NADP-bd"/>
</dbReference>
<reference evidence="8" key="1">
    <citation type="submission" date="2017-08" db="EMBL/GenBank/DDBJ databases">
        <authorList>
            <person name="Varghese N."/>
            <person name="Submissions S."/>
        </authorList>
    </citation>
    <scope>NUCLEOTIDE SEQUENCE [LARGE SCALE GENOMIC DNA]</scope>
    <source>
        <strain evidence="8">DSM 4725</strain>
    </source>
</reference>
<dbReference type="Proteomes" id="UP000219435">
    <property type="component" value="Unassembled WGS sequence"/>
</dbReference>
<dbReference type="InterPro" id="IPR015815">
    <property type="entry name" value="HIBADH-related"/>
</dbReference>
<evidence type="ECO:0000259" key="6">
    <source>
        <dbReference type="Pfam" id="PF14833"/>
    </source>
</evidence>
<accession>A0A285V5V0</accession>
<evidence type="ECO:0000256" key="3">
    <source>
        <dbReference type="ARBA" id="ARBA00023027"/>
    </source>
</evidence>
<keyword evidence="3" id="KW-0520">NAD</keyword>
<dbReference type="InterPro" id="IPR013328">
    <property type="entry name" value="6PGD_dom2"/>
</dbReference>
<feature type="active site" evidence="4">
    <location>
        <position position="167"/>
    </location>
</feature>
<feature type="domain" description="3-hydroxyisobutyrate dehydrogenase-like NAD-binding" evidence="6">
    <location>
        <begin position="161"/>
        <end position="264"/>
    </location>
</feature>
<dbReference type="AlphaFoldDB" id="A0A285V5V0"/>
<dbReference type="SUPFAM" id="SSF48179">
    <property type="entry name" value="6-phosphogluconate dehydrogenase C-terminal domain-like"/>
    <property type="match status" value="1"/>
</dbReference>
<dbReference type="PANTHER" id="PTHR43060:SF15">
    <property type="entry name" value="3-HYDROXYISOBUTYRATE DEHYDROGENASE-LIKE 1, MITOCHONDRIAL-RELATED"/>
    <property type="match status" value="1"/>
</dbReference>
<dbReference type="InterPro" id="IPR006115">
    <property type="entry name" value="6PGDH_NADP-bd"/>
</dbReference>
<evidence type="ECO:0000259" key="5">
    <source>
        <dbReference type="Pfam" id="PF03446"/>
    </source>
</evidence>
<evidence type="ECO:0000256" key="1">
    <source>
        <dbReference type="ARBA" id="ARBA00009080"/>
    </source>
</evidence>
<dbReference type="GO" id="GO:0016491">
    <property type="term" value="F:oxidoreductase activity"/>
    <property type="evidence" value="ECO:0007669"/>
    <property type="project" value="UniProtKB-KW"/>
</dbReference>
<dbReference type="Pfam" id="PF14833">
    <property type="entry name" value="NAD_binding_11"/>
    <property type="match status" value="1"/>
</dbReference>
<name>A0A285V5V0_9ACTN</name>
<feature type="domain" description="6-phosphogluconate dehydrogenase NADP-binding" evidence="5">
    <location>
        <begin position="3"/>
        <end position="158"/>
    </location>
</feature>
<protein>
    <submittedName>
        <fullName evidence="7">3-hydroxyisobutyrate dehydrogenase</fullName>
    </submittedName>
</protein>
<organism evidence="7 8">
    <name type="scientific">Blastococcus aggregatus</name>
    <dbReference type="NCBI Taxonomy" id="38502"/>
    <lineage>
        <taxon>Bacteria</taxon>
        <taxon>Bacillati</taxon>
        <taxon>Actinomycetota</taxon>
        <taxon>Actinomycetes</taxon>
        <taxon>Geodermatophilales</taxon>
        <taxon>Geodermatophilaceae</taxon>
        <taxon>Blastococcus</taxon>
    </lineage>
</organism>
<dbReference type="EMBL" id="OBQI01000003">
    <property type="protein sequence ID" value="SOC49504.1"/>
    <property type="molecule type" value="Genomic_DNA"/>
</dbReference>
<comment type="similarity">
    <text evidence="1">Belongs to the HIBADH-related family.</text>
</comment>
<dbReference type="Gene3D" id="3.40.50.720">
    <property type="entry name" value="NAD(P)-binding Rossmann-like Domain"/>
    <property type="match status" value="1"/>
</dbReference>
<dbReference type="Gene3D" id="1.10.1040.10">
    <property type="entry name" value="N-(1-d-carboxylethyl)-l-norvaline Dehydrogenase, domain 2"/>
    <property type="match status" value="1"/>
</dbReference>
<sequence length="297" mass="30593">MRQVGVVGLGGMGIALAESLLDAGWPVRCYDIRTEPVATMVARGAEAATSPRALAEASDVVLTFLPGPTQVRHVALDPETGVLAGLRPGGAMLDMSTCGPRLAEVLGEAFDAAGRRYVDCPVSRKAPHMTVLVGGPAGVLGADEEVVAAVSRVIVHCGRRGAGYAVKLLNQQVKYSWYLASSEALLVGSALGLDAETVATAIEESSGSDSGFSTAAEFFRGDAAGIAAHAPASTIEKDLALAEAMAAEAGVRSRLLSAAVDFFVTVGGTPYRGRPYPESSALLQELRAMPPRTGESP</sequence>
<keyword evidence="2" id="KW-0560">Oxidoreductase</keyword>
<proteinExistence type="inferred from homology"/>
<dbReference type="SUPFAM" id="SSF51735">
    <property type="entry name" value="NAD(P)-binding Rossmann-fold domains"/>
    <property type="match status" value="1"/>
</dbReference>
<dbReference type="PIRSF" id="PIRSF000103">
    <property type="entry name" value="HIBADH"/>
    <property type="match status" value="1"/>
</dbReference>
<dbReference type="GO" id="GO:0050661">
    <property type="term" value="F:NADP binding"/>
    <property type="evidence" value="ECO:0007669"/>
    <property type="project" value="InterPro"/>
</dbReference>
<dbReference type="InterPro" id="IPR008927">
    <property type="entry name" value="6-PGluconate_DH-like_C_sf"/>
</dbReference>
<dbReference type="GO" id="GO:0051287">
    <property type="term" value="F:NAD binding"/>
    <property type="evidence" value="ECO:0007669"/>
    <property type="project" value="InterPro"/>
</dbReference>
<keyword evidence="8" id="KW-1185">Reference proteome</keyword>
<dbReference type="OrthoDB" id="3185659at2"/>
<dbReference type="Pfam" id="PF03446">
    <property type="entry name" value="NAD_binding_2"/>
    <property type="match status" value="1"/>
</dbReference>
<evidence type="ECO:0000313" key="8">
    <source>
        <dbReference type="Proteomes" id="UP000219435"/>
    </source>
</evidence>
<evidence type="ECO:0000313" key="7">
    <source>
        <dbReference type="EMBL" id="SOC49504.1"/>
    </source>
</evidence>
<evidence type="ECO:0000256" key="4">
    <source>
        <dbReference type="PIRSR" id="PIRSR000103-1"/>
    </source>
</evidence>